<keyword evidence="3" id="KW-1185">Reference proteome</keyword>
<dbReference type="RefSeq" id="WP_110461931.1">
    <property type="nucleotide sequence ID" value="NZ_QKMR01000010.1"/>
</dbReference>
<comment type="caution">
    <text evidence="2">The sequence shown here is derived from an EMBL/GenBank/DDBJ whole genome shotgun (WGS) entry which is preliminary data.</text>
</comment>
<gene>
    <name evidence="2" type="ORF">LY28_01890</name>
</gene>
<reference evidence="2 3" key="1">
    <citation type="submission" date="2018-06" db="EMBL/GenBank/DDBJ databases">
        <title>Genomic Encyclopedia of Type Strains, Phase I: the one thousand microbial genomes (KMG-I) project.</title>
        <authorList>
            <person name="Kyrpides N."/>
        </authorList>
    </citation>
    <scope>NUCLEOTIDE SEQUENCE [LARGE SCALE GENOMIC DNA]</scope>
    <source>
        <strain evidence="2 3">DSM 19573</strain>
    </source>
</reference>
<feature type="region of interest" description="Disordered" evidence="1">
    <location>
        <begin position="164"/>
        <end position="188"/>
    </location>
</feature>
<dbReference type="OrthoDB" id="9977094at2"/>
<sequence length="188" mass="21827">MFRKRRKIFKKSKSHKKSKSSHVRKNELKEITEKVKILEQIVADNSVKLYKPVLSSDTFDKVIVAESRNYIAKVRNQVKEVLQEQYDESFVHFFDKFENDSIFNRDNFILRLIFLILKKYGFIDIIDENGELDQNAIDSLLKSIAKDQDEIIAEIIINKADAEDAAGNEENTWEEKDSSSEYADAGNA</sequence>
<protein>
    <submittedName>
        <fullName evidence="2">Uncharacterized protein</fullName>
    </submittedName>
</protein>
<evidence type="ECO:0000313" key="3">
    <source>
        <dbReference type="Proteomes" id="UP000248132"/>
    </source>
</evidence>
<dbReference type="EMBL" id="QKMR01000010">
    <property type="protein sequence ID" value="PYG87522.1"/>
    <property type="molecule type" value="Genomic_DNA"/>
</dbReference>
<dbReference type="Proteomes" id="UP000248132">
    <property type="component" value="Unassembled WGS sequence"/>
</dbReference>
<dbReference type="AlphaFoldDB" id="A0A318XNE6"/>
<evidence type="ECO:0000256" key="1">
    <source>
        <dbReference type="SAM" id="MobiDB-lite"/>
    </source>
</evidence>
<proteinExistence type="predicted"/>
<evidence type="ECO:0000313" key="2">
    <source>
        <dbReference type="EMBL" id="PYG87522.1"/>
    </source>
</evidence>
<accession>A0A318XNE6</accession>
<organism evidence="2 3">
    <name type="scientific">Ruminiclostridium sufflavum DSM 19573</name>
    <dbReference type="NCBI Taxonomy" id="1121337"/>
    <lineage>
        <taxon>Bacteria</taxon>
        <taxon>Bacillati</taxon>
        <taxon>Bacillota</taxon>
        <taxon>Clostridia</taxon>
        <taxon>Eubacteriales</taxon>
        <taxon>Oscillospiraceae</taxon>
        <taxon>Ruminiclostridium</taxon>
    </lineage>
</organism>
<name>A0A318XNE6_9FIRM</name>